<evidence type="ECO:0000313" key="2">
    <source>
        <dbReference type="EMBL" id="QUT07879.1"/>
    </source>
</evidence>
<dbReference type="InterPro" id="IPR043129">
    <property type="entry name" value="ATPase_NBD"/>
</dbReference>
<dbReference type="GO" id="GO:0002949">
    <property type="term" value="P:tRNA threonylcarbamoyladenosine modification"/>
    <property type="evidence" value="ECO:0007669"/>
    <property type="project" value="InterPro"/>
</dbReference>
<keyword evidence="3" id="KW-1185">Reference proteome</keyword>
<feature type="domain" description="Gcp-like" evidence="1">
    <location>
        <begin position="29"/>
        <end position="122"/>
    </location>
</feature>
<organism evidence="2 3">
    <name type="scientific">Sphingobium phenoxybenzoativorans</name>
    <dbReference type="NCBI Taxonomy" id="1592790"/>
    <lineage>
        <taxon>Bacteria</taxon>
        <taxon>Pseudomonadati</taxon>
        <taxon>Pseudomonadota</taxon>
        <taxon>Alphaproteobacteria</taxon>
        <taxon>Sphingomonadales</taxon>
        <taxon>Sphingomonadaceae</taxon>
        <taxon>Sphingobium</taxon>
    </lineage>
</organism>
<dbReference type="KEGG" id="spph:KFK14_11115"/>
<protein>
    <submittedName>
        <fullName evidence="2">tRNA (Adenosine(37)-N6)-threonylcarbamoyltransferase complex dimerization subunit type 1 TsaB</fullName>
        <ecNumber evidence="2">2.3.1.234</ecNumber>
    </submittedName>
</protein>
<dbReference type="InterPro" id="IPR022496">
    <property type="entry name" value="T6A_TsaB"/>
</dbReference>
<sequence length="209" mass="21328">MRTLVIDTATQALSIALFDNGDLIAHHHEIAGRGHAEKLMPAIAALPGGGRANRVAVDVGPGSFTGVRIGIAAARALAFAWQADLTGYSAMTLIAAAARQDGAKQWPVAVAITGGHGELFWQMFDSELSPGGDLESVPIAALAAQVSAEVIYGSGAEALCAARGNGLAVPLHPDSRLFPHIPEHGLVPPHPLYGRGADAKPMATPAGAG</sequence>
<evidence type="ECO:0000259" key="1">
    <source>
        <dbReference type="Pfam" id="PF00814"/>
    </source>
</evidence>
<dbReference type="NCBIfam" id="TIGR03725">
    <property type="entry name" value="T6A_YeaZ"/>
    <property type="match status" value="1"/>
</dbReference>
<proteinExistence type="predicted"/>
<dbReference type="SUPFAM" id="SSF53067">
    <property type="entry name" value="Actin-like ATPase domain"/>
    <property type="match status" value="1"/>
</dbReference>
<dbReference type="InterPro" id="IPR000905">
    <property type="entry name" value="Gcp-like_dom"/>
</dbReference>
<dbReference type="EMBL" id="CP073910">
    <property type="protein sequence ID" value="QUT07879.1"/>
    <property type="molecule type" value="Genomic_DNA"/>
</dbReference>
<dbReference type="Pfam" id="PF00814">
    <property type="entry name" value="TsaD"/>
    <property type="match status" value="1"/>
</dbReference>
<dbReference type="RefSeq" id="WP_212610833.1">
    <property type="nucleotide sequence ID" value="NZ_CP073910.1"/>
</dbReference>
<gene>
    <name evidence="2" type="primary">tsaB</name>
    <name evidence="2" type="ORF">KFK14_11115</name>
</gene>
<accession>A0A975KBI8</accession>
<dbReference type="Proteomes" id="UP000681425">
    <property type="component" value="Chromosome"/>
</dbReference>
<name>A0A975KBI8_9SPHN</name>
<dbReference type="GO" id="GO:0061711">
    <property type="term" value="F:tRNA N(6)-L-threonylcarbamoyladenine synthase activity"/>
    <property type="evidence" value="ECO:0007669"/>
    <property type="project" value="UniProtKB-EC"/>
</dbReference>
<keyword evidence="2" id="KW-0012">Acyltransferase</keyword>
<keyword evidence="2" id="KW-0808">Transferase</keyword>
<dbReference type="AlphaFoldDB" id="A0A975KBI8"/>
<evidence type="ECO:0000313" key="3">
    <source>
        <dbReference type="Proteomes" id="UP000681425"/>
    </source>
</evidence>
<dbReference type="EC" id="2.3.1.234" evidence="2"/>
<reference evidence="2" key="1">
    <citation type="submission" date="2021-04" db="EMBL/GenBank/DDBJ databases">
        <title>Isolation of p-tert-butylphenol degrading bacteria Sphingobium phenoxybenzoativorans Tas13 from active sludge.</title>
        <authorList>
            <person name="Li Y."/>
        </authorList>
    </citation>
    <scope>NUCLEOTIDE SEQUENCE</scope>
    <source>
        <strain evidence="2">Tas13</strain>
    </source>
</reference>
<dbReference type="Gene3D" id="3.30.420.40">
    <property type="match status" value="2"/>
</dbReference>